<reference evidence="1 2" key="1">
    <citation type="journal article" date="2011" name="Stand. Genomic Sci.">
        <title>Complete genome sequence of Thermomonospora curvata type strain (B9).</title>
        <authorList>
            <person name="Chertkov O."/>
            <person name="Sikorski J."/>
            <person name="Nolan M."/>
            <person name="Lapidus A."/>
            <person name="Lucas S."/>
            <person name="Del Rio T.G."/>
            <person name="Tice H."/>
            <person name="Cheng J.F."/>
            <person name="Goodwin L."/>
            <person name="Pitluck S."/>
            <person name="Liolios K."/>
            <person name="Ivanova N."/>
            <person name="Mavromatis K."/>
            <person name="Mikhailova N."/>
            <person name="Ovchinnikova G."/>
            <person name="Pati A."/>
            <person name="Chen A."/>
            <person name="Palaniappan K."/>
            <person name="Djao O.D."/>
            <person name="Land M."/>
            <person name="Hauser L."/>
            <person name="Chang Y.J."/>
            <person name="Jeffries C.D."/>
            <person name="Brettin T."/>
            <person name="Han C."/>
            <person name="Detter J.C."/>
            <person name="Rohde M."/>
            <person name="Goker M."/>
            <person name="Woyke T."/>
            <person name="Bristow J."/>
            <person name="Eisen J.A."/>
            <person name="Markowitz V."/>
            <person name="Hugenholtz P."/>
            <person name="Klenk H.P."/>
            <person name="Kyrpides N.C."/>
        </authorList>
    </citation>
    <scope>NUCLEOTIDE SEQUENCE [LARGE SCALE GENOMIC DNA]</scope>
    <source>
        <strain evidence="2">ATCC 19995 / DSM 43183 / JCM 3096 / KCTC 9072 / NBRC 15933 / NCIMB 10081 / Henssen B9</strain>
    </source>
</reference>
<dbReference type="OrthoDB" id="3538051at2"/>
<dbReference type="KEGG" id="tcu:Tcur_2134"/>
<dbReference type="Proteomes" id="UP000001918">
    <property type="component" value="Chromosome"/>
</dbReference>
<gene>
    <name evidence="1" type="ordered locus">Tcur_2134</name>
</gene>
<proteinExistence type="predicted"/>
<organism evidence="1 2">
    <name type="scientific">Thermomonospora curvata (strain ATCC 19995 / DSM 43183 / JCM 3096 / KCTC 9072 / NBRC 15933 / NCIMB 10081 / Henssen B9)</name>
    <dbReference type="NCBI Taxonomy" id="471852"/>
    <lineage>
        <taxon>Bacteria</taxon>
        <taxon>Bacillati</taxon>
        <taxon>Actinomycetota</taxon>
        <taxon>Actinomycetes</taxon>
        <taxon>Streptosporangiales</taxon>
        <taxon>Thermomonosporaceae</taxon>
        <taxon>Thermomonospora</taxon>
    </lineage>
</organism>
<keyword evidence="2" id="KW-1185">Reference proteome</keyword>
<dbReference type="EMBL" id="CP001738">
    <property type="protein sequence ID" value="ACY97700.1"/>
    <property type="molecule type" value="Genomic_DNA"/>
</dbReference>
<evidence type="ECO:0000313" key="2">
    <source>
        <dbReference type="Proteomes" id="UP000001918"/>
    </source>
</evidence>
<dbReference type="HOGENOM" id="CLU_167343_1_0_11"/>
<protein>
    <recommendedName>
        <fullName evidence="3">Secreted protein</fullName>
    </recommendedName>
</protein>
<dbReference type="RefSeq" id="WP_012852484.1">
    <property type="nucleotide sequence ID" value="NC_013510.1"/>
</dbReference>
<evidence type="ECO:0000313" key="1">
    <source>
        <dbReference type="EMBL" id="ACY97700.1"/>
    </source>
</evidence>
<name>D1AEX5_THECD</name>
<evidence type="ECO:0008006" key="3">
    <source>
        <dbReference type="Google" id="ProtNLM"/>
    </source>
</evidence>
<dbReference type="eggNOG" id="ENOG5033A8E">
    <property type="taxonomic scope" value="Bacteria"/>
</dbReference>
<dbReference type="STRING" id="471852.Tcur_2134"/>
<accession>D1AEX5</accession>
<dbReference type="AlphaFoldDB" id="D1AEX5"/>
<sequence length="100" mass="11601">MRRMFWLAVGAGTGVWVTRKVTRMTRQLTPQSLAGRAAGRALDARERVWLFLQDVRDEARAREEQLREAIEADLHPPQAPRPRRILNARYIIIDEDKDGH</sequence>